<evidence type="ECO:0000256" key="1">
    <source>
        <dbReference type="SAM" id="Phobius"/>
    </source>
</evidence>
<accession>A0A1I5YSG9</accession>
<name>A0A1I5YSG9_9ACTN</name>
<sequence>MPWLMILVLLLALILFGVGFTLKVLWIVAAVVLLVWLLGFVARGTGPSGRRGRWYRW</sequence>
<keyword evidence="1" id="KW-0472">Membrane</keyword>
<dbReference type="EMBL" id="FOVH01000037">
    <property type="protein sequence ID" value="SFQ47193.1"/>
    <property type="molecule type" value="Genomic_DNA"/>
</dbReference>
<dbReference type="AlphaFoldDB" id="A0A1I5YSG9"/>
<reference evidence="2 3" key="1">
    <citation type="submission" date="2016-10" db="EMBL/GenBank/DDBJ databases">
        <authorList>
            <person name="de Groot N.N."/>
        </authorList>
    </citation>
    <scope>NUCLEOTIDE SEQUENCE [LARGE SCALE GENOMIC DNA]</scope>
    <source>
        <strain evidence="2 3">DSM 43067</strain>
    </source>
</reference>
<protein>
    <recommendedName>
        <fullName evidence="4">Hydrophobic protein</fullName>
    </recommendedName>
</protein>
<evidence type="ECO:0008006" key="4">
    <source>
        <dbReference type="Google" id="ProtNLM"/>
    </source>
</evidence>
<gene>
    <name evidence="2" type="ORF">SAMN04489713_1377</name>
</gene>
<keyword evidence="1" id="KW-1133">Transmembrane helix</keyword>
<keyword evidence="3" id="KW-1185">Reference proteome</keyword>
<dbReference type="eggNOG" id="ENOG502ZUKY">
    <property type="taxonomic scope" value="Bacteria"/>
</dbReference>
<proteinExistence type="predicted"/>
<dbReference type="InParanoid" id="A0A1I5YSG9"/>
<evidence type="ECO:0000313" key="2">
    <source>
        <dbReference type="EMBL" id="SFQ47193.1"/>
    </source>
</evidence>
<dbReference type="RefSeq" id="WP_021592126.1">
    <property type="nucleotide sequence ID" value="NZ_CP083237.1"/>
</dbReference>
<dbReference type="GeneID" id="99652857"/>
<evidence type="ECO:0000313" key="3">
    <source>
        <dbReference type="Proteomes" id="UP000183413"/>
    </source>
</evidence>
<dbReference type="Proteomes" id="UP000183413">
    <property type="component" value="Unassembled WGS sequence"/>
</dbReference>
<keyword evidence="1" id="KW-0812">Transmembrane</keyword>
<feature type="transmembrane region" description="Helical" evidence="1">
    <location>
        <begin position="27"/>
        <end position="46"/>
    </location>
</feature>
<organism evidence="2 3">
    <name type="scientific">Actinomadura madurae</name>
    <dbReference type="NCBI Taxonomy" id="1993"/>
    <lineage>
        <taxon>Bacteria</taxon>
        <taxon>Bacillati</taxon>
        <taxon>Actinomycetota</taxon>
        <taxon>Actinomycetes</taxon>
        <taxon>Streptosporangiales</taxon>
        <taxon>Thermomonosporaceae</taxon>
        <taxon>Actinomadura</taxon>
    </lineage>
</organism>